<dbReference type="AlphaFoldDB" id="A0AAD1RGY2"/>
<organism evidence="2 3">
    <name type="scientific">Pelobates cultripes</name>
    <name type="common">Western spadefoot toad</name>
    <dbReference type="NCBI Taxonomy" id="61616"/>
    <lineage>
        <taxon>Eukaryota</taxon>
        <taxon>Metazoa</taxon>
        <taxon>Chordata</taxon>
        <taxon>Craniata</taxon>
        <taxon>Vertebrata</taxon>
        <taxon>Euteleostomi</taxon>
        <taxon>Amphibia</taxon>
        <taxon>Batrachia</taxon>
        <taxon>Anura</taxon>
        <taxon>Pelobatoidea</taxon>
        <taxon>Pelobatidae</taxon>
        <taxon>Pelobates</taxon>
    </lineage>
</organism>
<proteinExistence type="predicted"/>
<reference evidence="2" key="1">
    <citation type="submission" date="2022-03" db="EMBL/GenBank/DDBJ databases">
        <authorList>
            <person name="Alioto T."/>
            <person name="Alioto T."/>
            <person name="Gomez Garrido J."/>
        </authorList>
    </citation>
    <scope>NUCLEOTIDE SEQUENCE</scope>
</reference>
<evidence type="ECO:0000256" key="1">
    <source>
        <dbReference type="SAM" id="MobiDB-lite"/>
    </source>
</evidence>
<accession>A0AAD1RGY2</accession>
<feature type="compositionally biased region" description="Acidic residues" evidence="1">
    <location>
        <begin position="1"/>
        <end position="12"/>
    </location>
</feature>
<keyword evidence="3" id="KW-1185">Reference proteome</keyword>
<protein>
    <submittedName>
        <fullName evidence="2">Uncharacterized protein</fullName>
    </submittedName>
</protein>
<feature type="region of interest" description="Disordered" evidence="1">
    <location>
        <begin position="1"/>
        <end position="31"/>
    </location>
</feature>
<name>A0AAD1RGY2_PELCU</name>
<feature type="non-terminal residue" evidence="2">
    <location>
        <position position="52"/>
    </location>
</feature>
<feature type="non-terminal residue" evidence="2">
    <location>
        <position position="1"/>
    </location>
</feature>
<dbReference type="Proteomes" id="UP001295444">
    <property type="component" value="Chromosome 02"/>
</dbReference>
<evidence type="ECO:0000313" key="2">
    <source>
        <dbReference type="EMBL" id="CAH2254248.1"/>
    </source>
</evidence>
<dbReference type="EMBL" id="OW240913">
    <property type="protein sequence ID" value="CAH2254248.1"/>
    <property type="molecule type" value="Genomic_DNA"/>
</dbReference>
<gene>
    <name evidence="2" type="ORF">PECUL_23A025604</name>
</gene>
<sequence>EASEESLEDEELIASPRQSEAYQDADSEDSTSMKVDIKCLHLDLHRVWKADK</sequence>
<evidence type="ECO:0000313" key="3">
    <source>
        <dbReference type="Proteomes" id="UP001295444"/>
    </source>
</evidence>